<evidence type="ECO:0000313" key="3">
    <source>
        <dbReference type="Proteomes" id="UP000255024"/>
    </source>
</evidence>
<name>A0A378RIJ7_MYROD</name>
<dbReference type="RefSeq" id="WP_115089914.1">
    <property type="nucleotide sequence ID" value="NZ_CP068107.1"/>
</dbReference>
<feature type="chain" id="PRO_5016855000" description="DUF4369 domain-containing protein" evidence="1">
    <location>
        <begin position="19"/>
        <end position="161"/>
    </location>
</feature>
<evidence type="ECO:0000313" key="2">
    <source>
        <dbReference type="EMBL" id="STZ26853.1"/>
    </source>
</evidence>
<accession>A0A378RIJ7</accession>
<gene>
    <name evidence="2" type="ORF">NCTC11179_00380</name>
</gene>
<proteinExistence type="predicted"/>
<dbReference type="Proteomes" id="UP000255024">
    <property type="component" value="Unassembled WGS sequence"/>
</dbReference>
<sequence length="161" mass="18980">MKQYILLLTLLGTFTLHAQEQFFTFRKGPKFLPGHYDITITVQNDTLKYELFNHWYSRSYAQLRNVSIPLSDIHKQDSITFKITKKDIHLTDKKFGITKTVKRKNLCNSLEDMRKISYAYEIAQDNNLRHYELFKSADLQLSEAAFRAKVNANLLNKKENE</sequence>
<organism evidence="2 3">
    <name type="scientific">Myroides odoratus</name>
    <name type="common">Flavobacterium odoratum</name>
    <dbReference type="NCBI Taxonomy" id="256"/>
    <lineage>
        <taxon>Bacteria</taxon>
        <taxon>Pseudomonadati</taxon>
        <taxon>Bacteroidota</taxon>
        <taxon>Flavobacteriia</taxon>
        <taxon>Flavobacteriales</taxon>
        <taxon>Flavobacteriaceae</taxon>
        <taxon>Myroides</taxon>
    </lineage>
</organism>
<feature type="signal peptide" evidence="1">
    <location>
        <begin position="1"/>
        <end position="18"/>
    </location>
</feature>
<keyword evidence="1" id="KW-0732">Signal</keyword>
<evidence type="ECO:0000256" key="1">
    <source>
        <dbReference type="SAM" id="SignalP"/>
    </source>
</evidence>
<reference evidence="2 3" key="1">
    <citation type="submission" date="2018-06" db="EMBL/GenBank/DDBJ databases">
        <authorList>
            <consortium name="Pathogen Informatics"/>
            <person name="Doyle S."/>
        </authorList>
    </citation>
    <scope>NUCLEOTIDE SEQUENCE [LARGE SCALE GENOMIC DNA]</scope>
    <source>
        <strain evidence="2 3">NCTC11179</strain>
    </source>
</reference>
<protein>
    <recommendedName>
        <fullName evidence="4">DUF4369 domain-containing protein</fullName>
    </recommendedName>
</protein>
<dbReference type="AlphaFoldDB" id="A0A378RIJ7"/>
<keyword evidence="3" id="KW-1185">Reference proteome</keyword>
<dbReference type="EMBL" id="UGQL01000001">
    <property type="protein sequence ID" value="STZ26853.1"/>
    <property type="molecule type" value="Genomic_DNA"/>
</dbReference>
<evidence type="ECO:0008006" key="4">
    <source>
        <dbReference type="Google" id="ProtNLM"/>
    </source>
</evidence>